<dbReference type="Gene3D" id="3.30.428.10">
    <property type="entry name" value="HIT-like"/>
    <property type="match status" value="1"/>
</dbReference>
<keyword evidence="3" id="KW-1185">Reference proteome</keyword>
<dbReference type="PANTHER" id="PTHR11943:SF1">
    <property type="entry name" value="GALACTOSE-1-PHOSPHATE URIDYLYLTRANSFERASE"/>
    <property type="match status" value="1"/>
</dbReference>
<evidence type="ECO:0000313" key="3">
    <source>
        <dbReference type="Proteomes" id="UP000285301"/>
    </source>
</evidence>
<keyword evidence="2" id="KW-0808">Transferase</keyword>
<feature type="non-terminal residue" evidence="2">
    <location>
        <position position="1"/>
    </location>
</feature>
<accession>A0A443QBL3</accession>
<dbReference type="SUPFAM" id="SSF54197">
    <property type="entry name" value="HIT-like"/>
    <property type="match status" value="2"/>
</dbReference>
<dbReference type="NCBIfam" id="TIGR00209">
    <property type="entry name" value="galT_1"/>
    <property type="match status" value="1"/>
</dbReference>
<gene>
    <name evidence="2" type="ORF">B4U79_01143</name>
</gene>
<sequence length="184" mass="21477">ARRPWKGRIETDAKAEQNDPNNSLCLGSHQVLMPEQEQHELFRMQAAHGCCLVICFHPNSSKNLAFREQSEIINHKSQMLVDYSRKEIIAEERIVVENQSWLVVVPFWAYWPFETILIPKRQIQRLEDMNEAEKQELASSLSTLLVKYDNIFETSFPYSMGWLGIKLVLCLVNHTNWNNSRSSE</sequence>
<dbReference type="GO" id="GO:0005737">
    <property type="term" value="C:cytoplasm"/>
    <property type="evidence" value="ECO:0007669"/>
    <property type="project" value="TreeGrafter"/>
</dbReference>
<dbReference type="OrthoDB" id="418412at2759"/>
<dbReference type="Pfam" id="PF02744">
    <property type="entry name" value="GalP_UDP_tr_C"/>
    <property type="match status" value="1"/>
</dbReference>
<dbReference type="Proteomes" id="UP000285301">
    <property type="component" value="Unassembled WGS sequence"/>
</dbReference>
<dbReference type="EMBL" id="NCKU01011486">
    <property type="protein sequence ID" value="RWS00421.1"/>
    <property type="molecule type" value="Genomic_DNA"/>
</dbReference>
<dbReference type="GO" id="GO:0008108">
    <property type="term" value="F:UDP-glucose:hexose-1-phosphate uridylyltransferase activity"/>
    <property type="evidence" value="ECO:0007669"/>
    <property type="project" value="InterPro"/>
</dbReference>
<dbReference type="STRING" id="1965070.A0A443QBL3"/>
<organism evidence="2 3">
    <name type="scientific">Dinothrombium tinctorium</name>
    <dbReference type="NCBI Taxonomy" id="1965070"/>
    <lineage>
        <taxon>Eukaryota</taxon>
        <taxon>Metazoa</taxon>
        <taxon>Ecdysozoa</taxon>
        <taxon>Arthropoda</taxon>
        <taxon>Chelicerata</taxon>
        <taxon>Arachnida</taxon>
        <taxon>Acari</taxon>
        <taxon>Acariformes</taxon>
        <taxon>Trombidiformes</taxon>
        <taxon>Prostigmata</taxon>
        <taxon>Anystina</taxon>
        <taxon>Parasitengona</taxon>
        <taxon>Trombidioidea</taxon>
        <taxon>Trombidiidae</taxon>
        <taxon>Dinothrombium</taxon>
    </lineage>
</organism>
<comment type="caution">
    <text evidence="2">The sequence shown here is derived from an EMBL/GenBank/DDBJ whole genome shotgun (WGS) entry which is preliminary data.</text>
</comment>
<name>A0A443QBL3_9ACAR</name>
<dbReference type="InterPro" id="IPR001937">
    <property type="entry name" value="GalP_UDPtransf1"/>
</dbReference>
<dbReference type="GO" id="GO:0008270">
    <property type="term" value="F:zinc ion binding"/>
    <property type="evidence" value="ECO:0007669"/>
    <property type="project" value="InterPro"/>
</dbReference>
<evidence type="ECO:0000313" key="2">
    <source>
        <dbReference type="EMBL" id="RWS00421.1"/>
    </source>
</evidence>
<feature type="domain" description="Galactose-1-phosphate uridyl transferase C-terminal" evidence="1">
    <location>
        <begin position="73"/>
        <end position="163"/>
    </location>
</feature>
<protein>
    <submittedName>
        <fullName evidence="2">Galactose-1-phosphate uridylyltransferase-like isoform X2</fullName>
    </submittedName>
</protein>
<evidence type="ECO:0000259" key="1">
    <source>
        <dbReference type="Pfam" id="PF02744"/>
    </source>
</evidence>
<dbReference type="AlphaFoldDB" id="A0A443QBL3"/>
<proteinExistence type="predicted"/>
<dbReference type="GO" id="GO:0033499">
    <property type="term" value="P:galactose catabolic process via UDP-galactose, Leloir pathway"/>
    <property type="evidence" value="ECO:0007669"/>
    <property type="project" value="TreeGrafter"/>
</dbReference>
<dbReference type="PANTHER" id="PTHR11943">
    <property type="entry name" value="GALACTOSE-1-PHOSPHATE URIDYLYLTRANSFERASE"/>
    <property type="match status" value="1"/>
</dbReference>
<dbReference type="InterPro" id="IPR036265">
    <property type="entry name" value="HIT-like_sf"/>
</dbReference>
<keyword evidence="2" id="KW-0548">Nucleotidyltransferase</keyword>
<dbReference type="InterPro" id="IPR005850">
    <property type="entry name" value="GalP_Utransf_C"/>
</dbReference>
<reference evidence="2 3" key="1">
    <citation type="journal article" date="2018" name="Gigascience">
        <title>Genomes of trombidid mites reveal novel predicted allergens and laterally-transferred genes associated with secondary metabolism.</title>
        <authorList>
            <person name="Dong X."/>
            <person name="Chaisiri K."/>
            <person name="Xia D."/>
            <person name="Armstrong S.D."/>
            <person name="Fang Y."/>
            <person name="Donnelly M.J."/>
            <person name="Kadowaki T."/>
            <person name="McGarry J.W."/>
            <person name="Darby A.C."/>
            <person name="Makepeace B.L."/>
        </authorList>
    </citation>
    <scope>NUCLEOTIDE SEQUENCE [LARGE SCALE GENOMIC DNA]</scope>
    <source>
        <strain evidence="2">UoL-WK</strain>
    </source>
</reference>
<feature type="non-terminal residue" evidence="2">
    <location>
        <position position="184"/>
    </location>
</feature>